<sequence>MSAHDADRPVLQVVVGSTRPGRVALPVAQWVHERAAAHGGFTAELIDLAEVGLPLFDEPYHPRLRRYVHDHTKRWSATVERADAFVFVHPEYNHSMTAVLKNAIDYLHQEWAYKPVGLVGYGGVAAGARAMQALKPVCSVLKLVPLAETVPIPFVTQFITGEGDDRRFEPSTEVEAGAQKMLDELVRWVPTLRPLRNAQ</sequence>
<evidence type="ECO:0000259" key="1">
    <source>
        <dbReference type="Pfam" id="PF03358"/>
    </source>
</evidence>
<comment type="caution">
    <text evidence="2">The sequence shown here is derived from an EMBL/GenBank/DDBJ whole genome shotgun (WGS) entry which is preliminary data.</text>
</comment>
<accession>A0ABX1SKN9</accession>
<reference evidence="2 3" key="1">
    <citation type="submission" date="2020-04" db="EMBL/GenBank/DDBJ databases">
        <authorList>
            <person name="Klaysubun C."/>
            <person name="Duangmal K."/>
            <person name="Lipun K."/>
        </authorList>
    </citation>
    <scope>NUCLEOTIDE SEQUENCE [LARGE SCALE GENOMIC DNA]</scope>
    <source>
        <strain evidence="2 3">K10HN5</strain>
    </source>
</reference>
<protein>
    <submittedName>
        <fullName evidence="2">NAD(P)H-dependent oxidoreductase</fullName>
    </submittedName>
</protein>
<dbReference type="InterPro" id="IPR050712">
    <property type="entry name" value="NAD(P)H-dep_reductase"/>
</dbReference>
<keyword evidence="3" id="KW-1185">Reference proteome</keyword>
<feature type="domain" description="NADPH-dependent FMN reductase-like" evidence="1">
    <location>
        <begin position="13"/>
        <end position="154"/>
    </location>
</feature>
<dbReference type="PANTHER" id="PTHR30543:SF21">
    <property type="entry name" value="NAD(P)H-DEPENDENT FMN REDUCTASE LOT6"/>
    <property type="match status" value="1"/>
</dbReference>
<organism evidence="2 3">
    <name type="scientific">Pseudonocardia acidicola</name>
    <dbReference type="NCBI Taxonomy" id="2724939"/>
    <lineage>
        <taxon>Bacteria</taxon>
        <taxon>Bacillati</taxon>
        <taxon>Actinomycetota</taxon>
        <taxon>Actinomycetes</taxon>
        <taxon>Pseudonocardiales</taxon>
        <taxon>Pseudonocardiaceae</taxon>
        <taxon>Pseudonocardia</taxon>
    </lineage>
</organism>
<evidence type="ECO:0000313" key="3">
    <source>
        <dbReference type="Proteomes" id="UP000820669"/>
    </source>
</evidence>
<dbReference type="RefSeq" id="WP_169384301.1">
    <property type="nucleotide sequence ID" value="NZ_JAAXLA010000066.1"/>
</dbReference>
<dbReference type="EMBL" id="JAAXLA010000066">
    <property type="protein sequence ID" value="NMI00835.1"/>
    <property type="molecule type" value="Genomic_DNA"/>
</dbReference>
<evidence type="ECO:0000313" key="2">
    <source>
        <dbReference type="EMBL" id="NMI00835.1"/>
    </source>
</evidence>
<dbReference type="Proteomes" id="UP000820669">
    <property type="component" value="Unassembled WGS sequence"/>
</dbReference>
<gene>
    <name evidence="2" type="ORF">HF526_26525</name>
</gene>
<name>A0ABX1SKN9_9PSEU</name>
<dbReference type="InterPro" id="IPR029039">
    <property type="entry name" value="Flavoprotein-like_sf"/>
</dbReference>
<dbReference type="Gene3D" id="3.40.50.360">
    <property type="match status" value="1"/>
</dbReference>
<proteinExistence type="predicted"/>
<dbReference type="Pfam" id="PF03358">
    <property type="entry name" value="FMN_red"/>
    <property type="match status" value="1"/>
</dbReference>
<dbReference type="SUPFAM" id="SSF52218">
    <property type="entry name" value="Flavoproteins"/>
    <property type="match status" value="1"/>
</dbReference>
<dbReference type="InterPro" id="IPR005025">
    <property type="entry name" value="FMN_Rdtase-like_dom"/>
</dbReference>
<dbReference type="PANTHER" id="PTHR30543">
    <property type="entry name" value="CHROMATE REDUCTASE"/>
    <property type="match status" value="1"/>
</dbReference>